<feature type="compositionally biased region" description="Basic and acidic residues" evidence="1">
    <location>
        <begin position="160"/>
        <end position="170"/>
    </location>
</feature>
<feature type="signal peptide" evidence="2">
    <location>
        <begin position="1"/>
        <end position="23"/>
    </location>
</feature>
<dbReference type="PROSITE" id="PS51257">
    <property type="entry name" value="PROKAR_LIPOPROTEIN"/>
    <property type="match status" value="1"/>
</dbReference>
<feature type="compositionally biased region" description="Basic and acidic residues" evidence="1">
    <location>
        <begin position="183"/>
        <end position="192"/>
    </location>
</feature>
<evidence type="ECO:0000313" key="3">
    <source>
        <dbReference type="EMBL" id="GGM28073.1"/>
    </source>
</evidence>
<dbReference type="Gene3D" id="1.10.238.20">
    <property type="entry name" value="Pheromone/general odorant binding protein domain"/>
    <property type="match status" value="1"/>
</dbReference>
<organism evidence="3 4">
    <name type="scientific">Dactylosporangium sucinum</name>
    <dbReference type="NCBI Taxonomy" id="1424081"/>
    <lineage>
        <taxon>Bacteria</taxon>
        <taxon>Bacillati</taxon>
        <taxon>Actinomycetota</taxon>
        <taxon>Actinomycetes</taxon>
        <taxon>Micromonosporales</taxon>
        <taxon>Micromonosporaceae</taxon>
        <taxon>Dactylosporangium</taxon>
    </lineage>
</organism>
<accession>A0A917WU41</accession>
<feature type="region of interest" description="Disordered" evidence="1">
    <location>
        <begin position="20"/>
        <end position="54"/>
    </location>
</feature>
<comment type="caution">
    <text evidence="3">The sequence shown here is derived from an EMBL/GenBank/DDBJ whole genome shotgun (WGS) entry which is preliminary data.</text>
</comment>
<protein>
    <recommendedName>
        <fullName evidence="5">Lipoprotein</fullName>
    </recommendedName>
</protein>
<gene>
    <name evidence="3" type="ORF">GCM10007977_031740</name>
</gene>
<keyword evidence="2" id="KW-0732">Signal</keyword>
<sequence>MRIRTALVVGLLLALGAAGCARSGDQDDGVASANGGKPSASATPGGGSGDRDPVRDQEAFLNFAKCMREHGIAMDDPQIDEGRVQMSIPESVDKDKVEAAQKECKQFMPNGGEPMKPNPEMQEQMRKFAQCMRDNGVPNFPDPSEDGGIAIDANALGVDPKSDEFRKAEEQCQQYQPGPRGSDGPKTEERGE</sequence>
<reference evidence="3" key="1">
    <citation type="journal article" date="2014" name="Int. J. Syst. Evol. Microbiol.">
        <title>Complete genome sequence of Corynebacterium casei LMG S-19264T (=DSM 44701T), isolated from a smear-ripened cheese.</title>
        <authorList>
            <consortium name="US DOE Joint Genome Institute (JGI-PGF)"/>
            <person name="Walter F."/>
            <person name="Albersmeier A."/>
            <person name="Kalinowski J."/>
            <person name="Ruckert C."/>
        </authorList>
    </citation>
    <scope>NUCLEOTIDE SEQUENCE</scope>
    <source>
        <strain evidence="3">JCM 19831</strain>
    </source>
</reference>
<evidence type="ECO:0000256" key="1">
    <source>
        <dbReference type="SAM" id="MobiDB-lite"/>
    </source>
</evidence>
<dbReference type="GO" id="GO:0005549">
    <property type="term" value="F:odorant binding"/>
    <property type="evidence" value="ECO:0007669"/>
    <property type="project" value="InterPro"/>
</dbReference>
<dbReference type="RefSeq" id="WP_190250582.1">
    <property type="nucleotide sequence ID" value="NZ_BMPI01000013.1"/>
</dbReference>
<evidence type="ECO:0000256" key="2">
    <source>
        <dbReference type="SAM" id="SignalP"/>
    </source>
</evidence>
<evidence type="ECO:0008006" key="5">
    <source>
        <dbReference type="Google" id="ProtNLM"/>
    </source>
</evidence>
<proteinExistence type="predicted"/>
<dbReference type="Proteomes" id="UP000642070">
    <property type="component" value="Unassembled WGS sequence"/>
</dbReference>
<keyword evidence="4" id="KW-1185">Reference proteome</keyword>
<dbReference type="AlphaFoldDB" id="A0A917WU41"/>
<dbReference type="InterPro" id="IPR036728">
    <property type="entry name" value="PBP_GOBP_sf"/>
</dbReference>
<name>A0A917WU41_9ACTN</name>
<dbReference type="EMBL" id="BMPI01000013">
    <property type="protein sequence ID" value="GGM28073.1"/>
    <property type="molecule type" value="Genomic_DNA"/>
</dbReference>
<feature type="chain" id="PRO_5037517247" description="Lipoprotein" evidence="2">
    <location>
        <begin position="24"/>
        <end position="192"/>
    </location>
</feature>
<reference evidence="3" key="2">
    <citation type="submission" date="2020-09" db="EMBL/GenBank/DDBJ databases">
        <authorList>
            <person name="Sun Q."/>
            <person name="Ohkuma M."/>
        </authorList>
    </citation>
    <scope>NUCLEOTIDE SEQUENCE</scope>
    <source>
        <strain evidence="3">JCM 19831</strain>
    </source>
</reference>
<evidence type="ECO:0000313" key="4">
    <source>
        <dbReference type="Proteomes" id="UP000642070"/>
    </source>
</evidence>
<feature type="region of interest" description="Disordered" evidence="1">
    <location>
        <begin position="133"/>
        <end position="192"/>
    </location>
</feature>